<keyword evidence="5 7" id="KW-0408">Iron</keyword>
<dbReference type="PANTHER" id="PTHR24305">
    <property type="entry name" value="CYTOCHROME P450"/>
    <property type="match status" value="1"/>
</dbReference>
<gene>
    <name evidence="10" type="ORF">HIM_07852</name>
</gene>
<feature type="transmembrane region" description="Helical" evidence="9">
    <location>
        <begin position="284"/>
        <end position="306"/>
    </location>
</feature>
<keyword evidence="4 7" id="KW-0479">Metal-binding</keyword>
<keyword evidence="8" id="KW-0560">Oxidoreductase</keyword>
<feature type="transmembrane region" description="Helical" evidence="9">
    <location>
        <begin position="210"/>
        <end position="229"/>
    </location>
</feature>
<dbReference type="OrthoDB" id="1470350at2759"/>
<evidence type="ECO:0008006" key="12">
    <source>
        <dbReference type="Google" id="ProtNLM"/>
    </source>
</evidence>
<dbReference type="Gene3D" id="1.10.630.10">
    <property type="entry name" value="Cytochrome P450"/>
    <property type="match status" value="1"/>
</dbReference>
<evidence type="ECO:0000256" key="9">
    <source>
        <dbReference type="SAM" id="Phobius"/>
    </source>
</evidence>
<evidence type="ECO:0000256" key="4">
    <source>
        <dbReference type="ARBA" id="ARBA00022723"/>
    </source>
</evidence>
<dbReference type="Proteomes" id="UP000054481">
    <property type="component" value="Unassembled WGS sequence"/>
</dbReference>
<dbReference type="InterPro" id="IPR050121">
    <property type="entry name" value="Cytochrome_P450_monoxygenase"/>
</dbReference>
<evidence type="ECO:0000256" key="8">
    <source>
        <dbReference type="RuleBase" id="RU000461"/>
    </source>
</evidence>
<comment type="cofactor">
    <cofactor evidence="1 7">
        <name>heme</name>
        <dbReference type="ChEBI" id="CHEBI:30413"/>
    </cofactor>
</comment>
<evidence type="ECO:0000256" key="6">
    <source>
        <dbReference type="ARBA" id="ARBA00023033"/>
    </source>
</evidence>
<dbReference type="GO" id="GO:0020037">
    <property type="term" value="F:heme binding"/>
    <property type="evidence" value="ECO:0007669"/>
    <property type="project" value="InterPro"/>
</dbReference>
<dbReference type="SUPFAM" id="SSF48264">
    <property type="entry name" value="Cytochrome P450"/>
    <property type="match status" value="1"/>
</dbReference>
<evidence type="ECO:0000313" key="11">
    <source>
        <dbReference type="Proteomes" id="UP000054481"/>
    </source>
</evidence>
<dbReference type="InterPro" id="IPR036396">
    <property type="entry name" value="Cyt_P450_sf"/>
</dbReference>
<keyword evidence="9" id="KW-0472">Membrane</keyword>
<reference evidence="10 11" key="1">
    <citation type="journal article" date="2014" name="Genome Biol. Evol.">
        <title>Comparative genomics and transcriptomics analyses reveal divergent lifestyle features of nematode endoparasitic fungus Hirsutella minnesotensis.</title>
        <authorList>
            <person name="Lai Y."/>
            <person name="Liu K."/>
            <person name="Zhang X."/>
            <person name="Zhang X."/>
            <person name="Li K."/>
            <person name="Wang N."/>
            <person name="Shu C."/>
            <person name="Wu Y."/>
            <person name="Wang C."/>
            <person name="Bushley K.E."/>
            <person name="Xiang M."/>
            <person name="Liu X."/>
        </authorList>
    </citation>
    <scope>NUCLEOTIDE SEQUENCE [LARGE SCALE GENOMIC DNA]</scope>
    <source>
        <strain evidence="10 11">3608</strain>
    </source>
</reference>
<dbReference type="PROSITE" id="PS00086">
    <property type="entry name" value="CYTOCHROME_P450"/>
    <property type="match status" value="1"/>
</dbReference>
<comment type="similarity">
    <text evidence="2 8">Belongs to the cytochrome P450 family.</text>
</comment>
<dbReference type="InterPro" id="IPR002403">
    <property type="entry name" value="Cyt_P450_E_grp-IV"/>
</dbReference>
<keyword evidence="11" id="KW-1185">Reference proteome</keyword>
<accession>A0A0F7ZYN4</accession>
<keyword evidence="9" id="KW-1133">Transmembrane helix</keyword>
<dbReference type="PRINTS" id="PR00385">
    <property type="entry name" value="P450"/>
</dbReference>
<evidence type="ECO:0000256" key="3">
    <source>
        <dbReference type="ARBA" id="ARBA00022617"/>
    </source>
</evidence>
<evidence type="ECO:0000256" key="1">
    <source>
        <dbReference type="ARBA" id="ARBA00001971"/>
    </source>
</evidence>
<keyword evidence="6 8" id="KW-0503">Monooxygenase</keyword>
<name>A0A0F7ZYN4_9HYPO</name>
<dbReference type="PANTHER" id="PTHR24305:SF226">
    <property type="entry name" value="CYTOCHROME P450 MONOOXYGENASE"/>
    <property type="match status" value="1"/>
</dbReference>
<dbReference type="GO" id="GO:0016705">
    <property type="term" value="F:oxidoreductase activity, acting on paired donors, with incorporation or reduction of molecular oxygen"/>
    <property type="evidence" value="ECO:0007669"/>
    <property type="project" value="InterPro"/>
</dbReference>
<evidence type="ECO:0000256" key="7">
    <source>
        <dbReference type="PIRSR" id="PIRSR602403-1"/>
    </source>
</evidence>
<organism evidence="10 11">
    <name type="scientific">Hirsutella minnesotensis 3608</name>
    <dbReference type="NCBI Taxonomy" id="1043627"/>
    <lineage>
        <taxon>Eukaryota</taxon>
        <taxon>Fungi</taxon>
        <taxon>Dikarya</taxon>
        <taxon>Ascomycota</taxon>
        <taxon>Pezizomycotina</taxon>
        <taxon>Sordariomycetes</taxon>
        <taxon>Hypocreomycetidae</taxon>
        <taxon>Hypocreales</taxon>
        <taxon>Ophiocordycipitaceae</taxon>
        <taxon>Hirsutella</taxon>
    </lineage>
</organism>
<proteinExistence type="inferred from homology"/>
<dbReference type="InterPro" id="IPR017972">
    <property type="entry name" value="Cyt_P450_CS"/>
</dbReference>
<dbReference type="EMBL" id="KQ030542">
    <property type="protein sequence ID" value="KJZ72777.1"/>
    <property type="molecule type" value="Genomic_DNA"/>
</dbReference>
<protein>
    <recommendedName>
        <fullName evidence="12">Benzoate 4-monooxygenase cytochrome P450</fullName>
    </recommendedName>
</protein>
<dbReference type="PRINTS" id="PR00465">
    <property type="entry name" value="EP450IV"/>
</dbReference>
<feature type="binding site" description="axial binding residue" evidence="7">
    <location>
        <position position="443"/>
    </location>
    <ligand>
        <name>heme</name>
        <dbReference type="ChEBI" id="CHEBI:30413"/>
    </ligand>
    <ligandPart>
        <name>Fe</name>
        <dbReference type="ChEBI" id="CHEBI:18248"/>
    </ligandPart>
</feature>
<keyword evidence="9" id="KW-0812">Transmembrane</keyword>
<dbReference type="GO" id="GO:0004497">
    <property type="term" value="F:monooxygenase activity"/>
    <property type="evidence" value="ECO:0007669"/>
    <property type="project" value="UniProtKB-KW"/>
</dbReference>
<evidence type="ECO:0000256" key="2">
    <source>
        <dbReference type="ARBA" id="ARBA00010617"/>
    </source>
</evidence>
<evidence type="ECO:0000313" key="10">
    <source>
        <dbReference type="EMBL" id="KJZ72777.1"/>
    </source>
</evidence>
<dbReference type="GO" id="GO:0005506">
    <property type="term" value="F:iron ion binding"/>
    <property type="evidence" value="ECO:0007669"/>
    <property type="project" value="InterPro"/>
</dbReference>
<sequence>MALFWTVLLTLKYIFYVAVLIKLIQRLALHPLRKFPGPLLAKASYGYGGYYAMKKYPHIQIYKNFQKYGPVFRAAPNRLVFNTLTAVRDIYLCPNVTKAVAYRNSRWDSKPHIFDVTDRRIHRQKRRVVGQVLADKSLRTFQPIILQQVDILIKVIREGLTKPINMTEISKRFAMDVIGCLAFGYELKTQTEDTNAFISRAMNKAVYLNSIYYTWPAVSYIAPVVRWAAKGKSETFWTAVRNMIISRMAEPLDAKPDFYSIAANQLESTENQDQLEESELWAEALLFITAGGSTIASALASLLFNLSRHRHVYDRLASQIRDSFSSGHEIKDDQKLIGLKYLRAVIDESLRLSPSSLFTPWRVADKPTAPLVVDGNVIPYGTEVSVHLYSILHNAEFFPAPFAFQPERWLIEERGPAARQEAEARLAIMRQAHVAFGIGERVCAGKSMAYQELSVVIAKLLWYFDFSQAPGEAGKLGCGPGADQGPWAAPDQFFLQDIFAADHDGPNLVFQPREVS</sequence>
<evidence type="ECO:0000256" key="5">
    <source>
        <dbReference type="ARBA" id="ARBA00023004"/>
    </source>
</evidence>
<keyword evidence="3 7" id="KW-0349">Heme</keyword>
<dbReference type="InterPro" id="IPR001128">
    <property type="entry name" value="Cyt_P450"/>
</dbReference>
<dbReference type="Pfam" id="PF00067">
    <property type="entry name" value="p450"/>
    <property type="match status" value="1"/>
</dbReference>
<feature type="transmembrane region" description="Helical" evidence="9">
    <location>
        <begin position="6"/>
        <end position="24"/>
    </location>
</feature>
<dbReference type="AlphaFoldDB" id="A0A0F7ZYN4"/>